<sequence>MALTALTLTCLALVSKVATEHCPSYFGESSWLLNSTFGDMYAAFDCPRPHDPPGHTHCCGMYSSKFCCPEKCGRYAFSCPRPAPSWPDNDNTNSNSGTYDSGDYYDTSDSGSSFAASSGGMAILAVAFFAIVCTVALCCCKSAYKREEDLSRAMGSDGYVATYVDGTTLSSPGRVRGRSQANAVGGTVVHPTVHVHPRSSDHQPNRSPAEPPTRGFPPSGQPPFSPPPSAPPTQGFSDPPPFAPPPFAPPPSAPPTQDFSPSAPPPFAPPSHYQAGAAPASGQPPFSDEPPPYDVATMFPTVDPQNR</sequence>
<proteinExistence type="predicted"/>
<protein>
    <submittedName>
        <fullName evidence="5">Protein shisa-5-like</fullName>
    </submittedName>
</protein>
<evidence type="ECO:0000256" key="1">
    <source>
        <dbReference type="SAM" id="MobiDB-lite"/>
    </source>
</evidence>
<organism evidence="4 5">
    <name type="scientific">Branchiostoma floridae</name>
    <name type="common">Florida lancelet</name>
    <name type="synonym">Amphioxus</name>
    <dbReference type="NCBI Taxonomy" id="7739"/>
    <lineage>
        <taxon>Eukaryota</taxon>
        <taxon>Metazoa</taxon>
        <taxon>Chordata</taxon>
        <taxon>Cephalochordata</taxon>
        <taxon>Leptocardii</taxon>
        <taxon>Amphioxiformes</taxon>
        <taxon>Branchiostomatidae</taxon>
        <taxon>Branchiostoma</taxon>
    </lineage>
</organism>
<evidence type="ECO:0000256" key="3">
    <source>
        <dbReference type="SAM" id="SignalP"/>
    </source>
</evidence>
<reference evidence="4" key="1">
    <citation type="journal article" date="2020" name="Nat. Ecol. Evol.">
        <title>Deeply conserved synteny resolves early events in vertebrate evolution.</title>
        <authorList>
            <person name="Simakov O."/>
            <person name="Marletaz F."/>
            <person name="Yue J.X."/>
            <person name="O'Connell B."/>
            <person name="Jenkins J."/>
            <person name="Brandt A."/>
            <person name="Calef R."/>
            <person name="Tung C.H."/>
            <person name="Huang T.K."/>
            <person name="Schmutz J."/>
            <person name="Satoh N."/>
            <person name="Yu J.K."/>
            <person name="Putnam N.H."/>
            <person name="Green R.E."/>
            <person name="Rokhsar D.S."/>
        </authorList>
    </citation>
    <scope>NUCLEOTIDE SEQUENCE [LARGE SCALE GENOMIC DNA]</scope>
    <source>
        <strain evidence="4">S238N-H82</strain>
    </source>
</reference>
<accession>A0A9J7L6E4</accession>
<feature type="region of interest" description="Disordered" evidence="1">
    <location>
        <begin position="166"/>
        <end position="307"/>
    </location>
</feature>
<evidence type="ECO:0000256" key="2">
    <source>
        <dbReference type="SAM" id="Phobius"/>
    </source>
</evidence>
<gene>
    <name evidence="5" type="primary">LOC118415561</name>
</gene>
<dbReference type="GeneID" id="118415561"/>
<dbReference type="OrthoDB" id="10062839at2759"/>
<keyword evidence="2" id="KW-0812">Transmembrane</keyword>
<keyword evidence="2" id="KW-1133">Transmembrane helix</keyword>
<dbReference type="KEGG" id="bfo:118415561"/>
<evidence type="ECO:0000313" key="5">
    <source>
        <dbReference type="RefSeq" id="XP_035676139.1"/>
    </source>
</evidence>
<feature type="compositionally biased region" description="Low complexity" evidence="1">
    <location>
        <begin position="270"/>
        <end position="285"/>
    </location>
</feature>
<feature type="chain" id="PRO_5039924598" evidence="3">
    <location>
        <begin position="20"/>
        <end position="307"/>
    </location>
</feature>
<reference evidence="5" key="2">
    <citation type="submission" date="2025-08" db="UniProtKB">
        <authorList>
            <consortium name="RefSeq"/>
        </authorList>
    </citation>
    <scope>IDENTIFICATION</scope>
    <source>
        <strain evidence="5">S238N-H82</strain>
        <tissue evidence="5">Testes</tissue>
    </source>
</reference>
<dbReference type="OMA" id="CCCKSAY"/>
<name>A0A9J7L6E4_BRAFL</name>
<feature type="transmembrane region" description="Helical" evidence="2">
    <location>
        <begin position="121"/>
        <end position="144"/>
    </location>
</feature>
<dbReference type="RefSeq" id="XP_035676139.1">
    <property type="nucleotide sequence ID" value="XM_035820246.1"/>
</dbReference>
<feature type="compositionally biased region" description="Pro residues" evidence="1">
    <location>
        <begin position="238"/>
        <end position="254"/>
    </location>
</feature>
<keyword evidence="4" id="KW-1185">Reference proteome</keyword>
<feature type="compositionally biased region" description="Pro residues" evidence="1">
    <location>
        <begin position="209"/>
        <end position="231"/>
    </location>
</feature>
<feature type="signal peptide" evidence="3">
    <location>
        <begin position="1"/>
        <end position="19"/>
    </location>
</feature>
<dbReference type="Proteomes" id="UP000001554">
    <property type="component" value="Chromosome 5"/>
</dbReference>
<keyword evidence="2" id="KW-0472">Membrane</keyword>
<feature type="compositionally biased region" description="Low complexity" evidence="1">
    <location>
        <begin position="184"/>
        <end position="194"/>
    </location>
</feature>
<dbReference type="AlphaFoldDB" id="A0A9J7L6E4"/>
<evidence type="ECO:0000313" key="4">
    <source>
        <dbReference type="Proteomes" id="UP000001554"/>
    </source>
</evidence>
<keyword evidence="3" id="KW-0732">Signal</keyword>